<comment type="caution">
    <text evidence="1">The sequence shown here is derived from an EMBL/GenBank/DDBJ whole genome shotgun (WGS) entry which is preliminary data.</text>
</comment>
<accession>A0A2P6P2I2</accession>
<name>A0A2P6P2I2_ROSCH</name>
<reference evidence="1 2" key="1">
    <citation type="journal article" date="2018" name="Nat. Genet.">
        <title>The Rosa genome provides new insights in the design of modern roses.</title>
        <authorList>
            <person name="Bendahmane M."/>
        </authorList>
    </citation>
    <scope>NUCLEOTIDE SEQUENCE [LARGE SCALE GENOMIC DNA]</scope>
    <source>
        <strain evidence="2">cv. Old Blush</strain>
    </source>
</reference>
<organism evidence="1 2">
    <name type="scientific">Rosa chinensis</name>
    <name type="common">China rose</name>
    <dbReference type="NCBI Taxonomy" id="74649"/>
    <lineage>
        <taxon>Eukaryota</taxon>
        <taxon>Viridiplantae</taxon>
        <taxon>Streptophyta</taxon>
        <taxon>Embryophyta</taxon>
        <taxon>Tracheophyta</taxon>
        <taxon>Spermatophyta</taxon>
        <taxon>Magnoliopsida</taxon>
        <taxon>eudicotyledons</taxon>
        <taxon>Gunneridae</taxon>
        <taxon>Pentapetalae</taxon>
        <taxon>rosids</taxon>
        <taxon>fabids</taxon>
        <taxon>Rosales</taxon>
        <taxon>Rosaceae</taxon>
        <taxon>Rosoideae</taxon>
        <taxon>Rosoideae incertae sedis</taxon>
        <taxon>Rosa</taxon>
    </lineage>
</organism>
<dbReference type="EMBL" id="PDCK01000045">
    <property type="protein sequence ID" value="PRQ16146.1"/>
    <property type="molecule type" value="Genomic_DNA"/>
</dbReference>
<protein>
    <submittedName>
        <fullName evidence="1">Uncharacterized protein</fullName>
    </submittedName>
</protein>
<gene>
    <name evidence="1" type="ORF">RchiOBHm_Chr7g0181031</name>
</gene>
<evidence type="ECO:0000313" key="1">
    <source>
        <dbReference type="EMBL" id="PRQ16146.1"/>
    </source>
</evidence>
<keyword evidence="2" id="KW-1185">Reference proteome</keyword>
<dbReference type="AlphaFoldDB" id="A0A2P6P2I2"/>
<dbReference type="Gramene" id="PRQ16146">
    <property type="protein sequence ID" value="PRQ16146"/>
    <property type="gene ID" value="RchiOBHm_Chr7g0181031"/>
</dbReference>
<proteinExistence type="predicted"/>
<evidence type="ECO:0000313" key="2">
    <source>
        <dbReference type="Proteomes" id="UP000238479"/>
    </source>
</evidence>
<sequence length="122" mass="14143">MKPPSRHHPPCAVIVKSCFKDSRSTSQALHHPLPSWWLNCALAFERITHPKRKAERKSPSIKCFTPSCTDIIYADIKTLRDPDIEIGSYSNFSLVSCKLRFLSLYCFLVDIFDDILCIFRYF</sequence>
<dbReference type="Proteomes" id="UP000238479">
    <property type="component" value="Chromosome 7"/>
</dbReference>